<feature type="domain" description="Nephrocystin 3-like N-terminal" evidence="2">
    <location>
        <begin position="258"/>
        <end position="435"/>
    </location>
</feature>
<dbReference type="PANTHER" id="PTHR10039:SF5">
    <property type="entry name" value="NACHT DOMAIN-CONTAINING PROTEIN"/>
    <property type="match status" value="1"/>
</dbReference>
<dbReference type="InterPro" id="IPR056693">
    <property type="entry name" value="DUF7791"/>
</dbReference>
<feature type="domain" description="DUF7791" evidence="3">
    <location>
        <begin position="548"/>
        <end position="686"/>
    </location>
</feature>
<organism evidence="4 5">
    <name type="scientific">Humicola insolens</name>
    <name type="common">Soft-rot fungus</name>
    <dbReference type="NCBI Taxonomy" id="85995"/>
    <lineage>
        <taxon>Eukaryota</taxon>
        <taxon>Fungi</taxon>
        <taxon>Dikarya</taxon>
        <taxon>Ascomycota</taxon>
        <taxon>Pezizomycotina</taxon>
        <taxon>Sordariomycetes</taxon>
        <taxon>Sordariomycetidae</taxon>
        <taxon>Sordariales</taxon>
        <taxon>Chaetomiaceae</taxon>
        <taxon>Mycothermus</taxon>
    </lineage>
</organism>
<dbReference type="Pfam" id="PF24883">
    <property type="entry name" value="NPHP3_N"/>
    <property type="match status" value="1"/>
</dbReference>
<dbReference type="Pfam" id="PF25053">
    <property type="entry name" value="DUF7791"/>
    <property type="match status" value="1"/>
</dbReference>
<accession>A0ABR3VN56</accession>
<evidence type="ECO:0008006" key="6">
    <source>
        <dbReference type="Google" id="ProtNLM"/>
    </source>
</evidence>
<evidence type="ECO:0000256" key="1">
    <source>
        <dbReference type="ARBA" id="ARBA00022737"/>
    </source>
</evidence>
<evidence type="ECO:0000259" key="2">
    <source>
        <dbReference type="Pfam" id="PF24883"/>
    </source>
</evidence>
<evidence type="ECO:0000313" key="5">
    <source>
        <dbReference type="Proteomes" id="UP001583172"/>
    </source>
</evidence>
<dbReference type="Proteomes" id="UP001583172">
    <property type="component" value="Unassembled WGS sequence"/>
</dbReference>
<dbReference type="Gene3D" id="3.40.50.300">
    <property type="entry name" value="P-loop containing nucleotide triphosphate hydrolases"/>
    <property type="match status" value="1"/>
</dbReference>
<comment type="caution">
    <text evidence="4">The sequence shown here is derived from an EMBL/GenBank/DDBJ whole genome shotgun (WGS) entry which is preliminary data.</text>
</comment>
<dbReference type="SUPFAM" id="SSF52540">
    <property type="entry name" value="P-loop containing nucleoside triphosphate hydrolases"/>
    <property type="match status" value="1"/>
</dbReference>
<gene>
    <name evidence="4" type="ORF">VTJ49DRAFT_4778</name>
</gene>
<dbReference type="InterPro" id="IPR056884">
    <property type="entry name" value="NPHP3-like_N"/>
</dbReference>
<reference evidence="4 5" key="1">
    <citation type="journal article" date="2024" name="Commun. Biol.">
        <title>Comparative genomic analysis of thermophilic fungi reveals convergent evolutionary adaptations and gene losses.</title>
        <authorList>
            <person name="Steindorff A.S."/>
            <person name="Aguilar-Pontes M.V."/>
            <person name="Robinson A.J."/>
            <person name="Andreopoulos B."/>
            <person name="LaButti K."/>
            <person name="Kuo A."/>
            <person name="Mondo S."/>
            <person name="Riley R."/>
            <person name="Otillar R."/>
            <person name="Haridas S."/>
            <person name="Lipzen A."/>
            <person name="Grimwood J."/>
            <person name="Schmutz J."/>
            <person name="Clum A."/>
            <person name="Reid I.D."/>
            <person name="Moisan M.C."/>
            <person name="Butler G."/>
            <person name="Nguyen T.T.M."/>
            <person name="Dewar K."/>
            <person name="Conant G."/>
            <person name="Drula E."/>
            <person name="Henrissat B."/>
            <person name="Hansel C."/>
            <person name="Singer S."/>
            <person name="Hutchinson M.I."/>
            <person name="de Vries R.P."/>
            <person name="Natvig D.O."/>
            <person name="Powell A.J."/>
            <person name="Tsang A."/>
            <person name="Grigoriev I.V."/>
        </authorList>
    </citation>
    <scope>NUCLEOTIDE SEQUENCE [LARGE SCALE GENOMIC DNA]</scope>
    <source>
        <strain evidence="4 5">CBS 620.91</strain>
    </source>
</reference>
<keyword evidence="5" id="KW-1185">Reference proteome</keyword>
<evidence type="ECO:0000313" key="4">
    <source>
        <dbReference type="EMBL" id="KAL1842598.1"/>
    </source>
</evidence>
<sequence length="991" mass="113210">MEPLAAIGLASNILQFVEFTHKLVSTTHRLYQHGSRLEFLELESIAQGLRDRARAVTDGSRRIQSTEGANSEDQPLERLAADCIRITDELLAALDSLRCREPGNKWGSFYQALKTIWKADDIKALQDRVDRIGNALSHHLVITGQRAISEKLNRLTTENHRLEASRADEIRALKAELSSALLDLQQASHQHESLEAPMSLLLSVAEKEARYSFELSILSQLRFSGMDDRYETVSRAHKETFKWVFGTPGNTSVPLSSVSGWLASDRDVFWVSGKPGSGKSTLMKYISMHDRTKAALQTWAGGERVITASFFFWSAAKRHLQKSHEGLLRSLLYQILRQSPETIEHIYPEIARPQHHVLGGEAGTQRFQPLAIVPETVPGLLSMLRKACEGLASTGQRCCFFIDGLDEYEGRPIDMVELIRTLRTMPLVKLCIASRPWNEFEQSFGQDGCLKLYMQDLTRDDIRNYVNSVFQADKYYQALEKMEGNAGAELVNEIIEAAQGVFLWVILVVRSFQEGLMNGDRIVDLQARLRLLPRDLNEYFEKILLADVDEFYRPQAALMFAATLDACHQLPLMAYWFLQYEKPISNRQRELQPMTLEQMELRLDQTRKRLNACCKGLLEEHGPSDVSASDPRAYFEIQVDFLHRTVKDFLATPQTRAFLSSWNPAAFPSDASICYALLDLIKQTPVDEPCCRTTVKSHKSELPLSSYMEWLIPTFMNHCKTLNDTPDFKSDRLKAILNYFDETLNVMDSGCLLGHQYLETYFSYHCQGIFTSPWSSGKKLHSPIFLDLCARYGLHHYVVRKYEESKTSTSYRGPTYSGNRLLHMAVEGRHSLLVRHLIEREFQDRDVKHQGAGNRHSGERNPSDKPAVMNEKLIIWGDSLTVWTFFLATLYLDSTERTERLEPKVLRILRILLENGADLGATFPVVKELRGRLAHEVLRSILENHPEDLAALQQFLPQTQPKDDVEKGGWRRRISRTFEGLRRRRRPESIG</sequence>
<proteinExistence type="predicted"/>
<dbReference type="InterPro" id="IPR027417">
    <property type="entry name" value="P-loop_NTPase"/>
</dbReference>
<dbReference type="PANTHER" id="PTHR10039">
    <property type="entry name" value="AMELOGENIN"/>
    <property type="match status" value="1"/>
</dbReference>
<keyword evidence="1" id="KW-0677">Repeat</keyword>
<name>A0ABR3VN56_HUMIN</name>
<dbReference type="EMBL" id="JAZGSY010000038">
    <property type="protein sequence ID" value="KAL1842598.1"/>
    <property type="molecule type" value="Genomic_DNA"/>
</dbReference>
<protein>
    <recommendedName>
        <fullName evidence="6">NACHT domain-containing protein</fullName>
    </recommendedName>
</protein>
<evidence type="ECO:0000259" key="3">
    <source>
        <dbReference type="Pfam" id="PF25053"/>
    </source>
</evidence>